<accession>A0ABU7AQT5</accession>
<reference evidence="1 2" key="1">
    <citation type="submission" date="2021-07" db="EMBL/GenBank/DDBJ databases">
        <authorList>
            <person name="Palmer J.M."/>
        </authorList>
    </citation>
    <scope>NUCLEOTIDE SEQUENCE [LARGE SCALE GENOMIC DNA]</scope>
    <source>
        <strain evidence="1 2">AT_MEX2019</strain>
        <tissue evidence="1">Muscle</tissue>
    </source>
</reference>
<dbReference type="Proteomes" id="UP001345963">
    <property type="component" value="Unassembled WGS sequence"/>
</dbReference>
<keyword evidence="2" id="KW-1185">Reference proteome</keyword>
<organism evidence="1 2">
    <name type="scientific">Ataeniobius toweri</name>
    <dbReference type="NCBI Taxonomy" id="208326"/>
    <lineage>
        <taxon>Eukaryota</taxon>
        <taxon>Metazoa</taxon>
        <taxon>Chordata</taxon>
        <taxon>Craniata</taxon>
        <taxon>Vertebrata</taxon>
        <taxon>Euteleostomi</taxon>
        <taxon>Actinopterygii</taxon>
        <taxon>Neopterygii</taxon>
        <taxon>Teleostei</taxon>
        <taxon>Neoteleostei</taxon>
        <taxon>Acanthomorphata</taxon>
        <taxon>Ovalentaria</taxon>
        <taxon>Atherinomorphae</taxon>
        <taxon>Cyprinodontiformes</taxon>
        <taxon>Goodeidae</taxon>
        <taxon>Ataeniobius</taxon>
    </lineage>
</organism>
<comment type="caution">
    <text evidence="1">The sequence shown here is derived from an EMBL/GenBank/DDBJ whole genome shotgun (WGS) entry which is preliminary data.</text>
</comment>
<sequence length="99" mass="11333">MKKKLHWSSKTKAECFCPTCKAMCEEKLTLHITMSTSSPQENMVVAASCCGDTFLQQEHGSWSEVIQRWMVKYKTRQEDGSHMLVSQRIRSNFLDGKTG</sequence>
<evidence type="ECO:0000313" key="1">
    <source>
        <dbReference type="EMBL" id="MED6240606.1"/>
    </source>
</evidence>
<name>A0ABU7AQT5_9TELE</name>
<protein>
    <submittedName>
        <fullName evidence="1">Uncharacterized protein</fullName>
    </submittedName>
</protein>
<evidence type="ECO:0000313" key="2">
    <source>
        <dbReference type="Proteomes" id="UP001345963"/>
    </source>
</evidence>
<proteinExistence type="predicted"/>
<gene>
    <name evidence="1" type="ORF">ATANTOWER_024324</name>
</gene>
<dbReference type="EMBL" id="JAHUTI010025168">
    <property type="protein sequence ID" value="MED6240606.1"/>
    <property type="molecule type" value="Genomic_DNA"/>
</dbReference>